<sequence length="365" mass="42488">MLPRTTATRLFLIVLGLASLLIVFHYYETRVTELEINNRNLEDLVVRMQLQELESRRAHEKRLQVKDDLVIIYNRVPKTASTSFMGIAYDLCKQNGFHVLHINVTGNMHVLTLANQAKFVLNVTQWDSMKPALYHGHMAYVEFSRFGVSQRPIYINLIRKPLDRLVSYYYFLRFGDDFRPHLVRRKHGNKMSFDECVELKQPDCDPDNMWLQIPFFCGHAAGCWEVGNEWALAEAKQNLLRHYMLVGITEELPDFISLLESTLPQFFRGALAHYQNSNRSHLRKTTQKVEPSLETVEAIKQSKVWQMENEFYEFAVEQFHFAKRRAGVSSINAGLSVVGSKDKTLDKAQSQAIQQHFTYEKIRPK</sequence>
<evidence type="ECO:0000256" key="2">
    <source>
        <dbReference type="ARBA" id="ARBA00010569"/>
    </source>
</evidence>
<evidence type="ECO:0000256" key="3">
    <source>
        <dbReference type="ARBA" id="ARBA00011233"/>
    </source>
</evidence>
<keyword evidence="14" id="KW-1185">Reference proteome</keyword>
<gene>
    <name evidence="13" type="ORF">J437_LFUL000697</name>
</gene>
<protein>
    <recommendedName>
        <fullName evidence="15">Heparan sulfate 2-O-sulfotransferase 1</fullName>
    </recommendedName>
</protein>
<dbReference type="GO" id="GO:0000139">
    <property type="term" value="C:Golgi membrane"/>
    <property type="evidence" value="ECO:0007669"/>
    <property type="project" value="UniProtKB-SubCell"/>
</dbReference>
<accession>A0A8K0K3F1</accession>
<reference evidence="13" key="1">
    <citation type="submission" date="2013-04" db="EMBL/GenBank/DDBJ databases">
        <authorList>
            <person name="Qu J."/>
            <person name="Murali S.C."/>
            <person name="Bandaranaike D."/>
            <person name="Bellair M."/>
            <person name="Blankenburg K."/>
            <person name="Chao H."/>
            <person name="Dinh H."/>
            <person name="Doddapaneni H."/>
            <person name="Downs B."/>
            <person name="Dugan-Rocha S."/>
            <person name="Elkadiri S."/>
            <person name="Gnanaolivu R.D."/>
            <person name="Hernandez B."/>
            <person name="Javaid M."/>
            <person name="Jayaseelan J.C."/>
            <person name="Lee S."/>
            <person name="Li M."/>
            <person name="Ming W."/>
            <person name="Munidasa M."/>
            <person name="Muniz J."/>
            <person name="Nguyen L."/>
            <person name="Ongeri F."/>
            <person name="Osuji N."/>
            <person name="Pu L.-L."/>
            <person name="Puazo M."/>
            <person name="Qu C."/>
            <person name="Quiroz J."/>
            <person name="Raj R."/>
            <person name="Weissenberger G."/>
            <person name="Xin Y."/>
            <person name="Zou X."/>
            <person name="Han Y."/>
            <person name="Richards S."/>
            <person name="Worley K."/>
            <person name="Muzny D."/>
            <person name="Gibbs R."/>
        </authorList>
    </citation>
    <scope>NUCLEOTIDE SEQUENCE</scope>
    <source>
        <strain evidence="13">Sampled in the wild</strain>
    </source>
</reference>
<feature type="transmembrane region" description="Helical" evidence="12">
    <location>
        <begin position="7"/>
        <end position="27"/>
    </location>
</feature>
<dbReference type="Pfam" id="PF03567">
    <property type="entry name" value="Sulfotransfer_2"/>
    <property type="match status" value="1"/>
</dbReference>
<evidence type="ECO:0000256" key="6">
    <source>
        <dbReference type="ARBA" id="ARBA00022968"/>
    </source>
</evidence>
<evidence type="ECO:0000256" key="1">
    <source>
        <dbReference type="ARBA" id="ARBA00004323"/>
    </source>
</evidence>
<dbReference type="OrthoDB" id="10019582at2759"/>
<dbReference type="PANTHER" id="PTHR12129">
    <property type="entry name" value="HEPARAN SULFATE 2-O-SULFOTRANSFERASE"/>
    <property type="match status" value="1"/>
</dbReference>
<keyword evidence="4" id="KW-0808">Transferase</keyword>
<dbReference type="SUPFAM" id="SSF52540">
    <property type="entry name" value="P-loop containing nucleoside triphosphate hydrolases"/>
    <property type="match status" value="1"/>
</dbReference>
<comment type="subcellular location">
    <subcellularLocation>
        <location evidence="1">Golgi apparatus membrane</location>
        <topology evidence="1">Single-pass type II membrane protein</topology>
    </subcellularLocation>
</comment>
<evidence type="ECO:0000256" key="4">
    <source>
        <dbReference type="ARBA" id="ARBA00022679"/>
    </source>
</evidence>
<keyword evidence="10" id="KW-1015">Disulfide bond</keyword>
<dbReference type="AlphaFoldDB" id="A0A8K0K3F1"/>
<keyword evidence="11" id="KW-0325">Glycoprotein</keyword>
<proteinExistence type="inferred from homology"/>
<evidence type="ECO:0000256" key="11">
    <source>
        <dbReference type="ARBA" id="ARBA00023180"/>
    </source>
</evidence>
<reference evidence="13" key="2">
    <citation type="submission" date="2017-10" db="EMBL/GenBank/DDBJ databases">
        <title>Ladona fulva Genome sequencing and assembly.</title>
        <authorList>
            <person name="Murali S."/>
            <person name="Richards S."/>
            <person name="Bandaranaike D."/>
            <person name="Bellair M."/>
            <person name="Blankenburg K."/>
            <person name="Chao H."/>
            <person name="Dinh H."/>
            <person name="Doddapaneni H."/>
            <person name="Dugan-Rocha S."/>
            <person name="Elkadiri S."/>
            <person name="Gnanaolivu R."/>
            <person name="Hernandez B."/>
            <person name="Skinner E."/>
            <person name="Javaid M."/>
            <person name="Lee S."/>
            <person name="Li M."/>
            <person name="Ming W."/>
            <person name="Munidasa M."/>
            <person name="Muniz J."/>
            <person name="Nguyen L."/>
            <person name="Hughes D."/>
            <person name="Osuji N."/>
            <person name="Pu L.-L."/>
            <person name="Puazo M."/>
            <person name="Qu C."/>
            <person name="Quiroz J."/>
            <person name="Raj R."/>
            <person name="Weissenberger G."/>
            <person name="Xin Y."/>
            <person name="Zou X."/>
            <person name="Han Y."/>
            <person name="Worley K."/>
            <person name="Muzny D."/>
            <person name="Gibbs R."/>
        </authorList>
    </citation>
    <scope>NUCLEOTIDE SEQUENCE</scope>
    <source>
        <strain evidence="13">Sampled in the wild</strain>
    </source>
</reference>
<evidence type="ECO:0000256" key="5">
    <source>
        <dbReference type="ARBA" id="ARBA00022692"/>
    </source>
</evidence>
<evidence type="ECO:0000256" key="8">
    <source>
        <dbReference type="ARBA" id="ARBA00023034"/>
    </source>
</evidence>
<dbReference type="InterPro" id="IPR005331">
    <property type="entry name" value="Sulfotransferase"/>
</dbReference>
<dbReference type="Gene3D" id="3.40.50.300">
    <property type="entry name" value="P-loop containing nucleotide triphosphate hydrolases"/>
    <property type="match status" value="1"/>
</dbReference>
<evidence type="ECO:0008006" key="15">
    <source>
        <dbReference type="Google" id="ProtNLM"/>
    </source>
</evidence>
<keyword evidence="5 12" id="KW-0812">Transmembrane</keyword>
<evidence type="ECO:0000256" key="7">
    <source>
        <dbReference type="ARBA" id="ARBA00022989"/>
    </source>
</evidence>
<dbReference type="Proteomes" id="UP000792457">
    <property type="component" value="Unassembled WGS sequence"/>
</dbReference>
<comment type="similarity">
    <text evidence="2">Belongs to the sulfotransferase 3 family.</text>
</comment>
<dbReference type="GO" id="GO:0004394">
    <property type="term" value="F:heparan sulfate 2-sulfotransferase activity"/>
    <property type="evidence" value="ECO:0007669"/>
    <property type="project" value="TreeGrafter"/>
</dbReference>
<dbReference type="EMBL" id="KZ308327">
    <property type="protein sequence ID" value="KAG8227597.1"/>
    <property type="molecule type" value="Genomic_DNA"/>
</dbReference>
<evidence type="ECO:0000256" key="12">
    <source>
        <dbReference type="SAM" id="Phobius"/>
    </source>
</evidence>
<keyword evidence="9 12" id="KW-0472">Membrane</keyword>
<keyword evidence="6" id="KW-0735">Signal-anchor</keyword>
<evidence type="ECO:0000313" key="13">
    <source>
        <dbReference type="EMBL" id="KAG8227597.1"/>
    </source>
</evidence>
<dbReference type="InterPro" id="IPR027417">
    <property type="entry name" value="P-loop_NTPase"/>
</dbReference>
<name>A0A8K0K3F1_LADFU</name>
<comment type="subunit">
    <text evidence="3">Homotrimer.</text>
</comment>
<comment type="caution">
    <text evidence="13">The sequence shown here is derived from an EMBL/GenBank/DDBJ whole genome shotgun (WGS) entry which is preliminary data.</text>
</comment>
<dbReference type="FunFam" id="3.40.50.300:FF:001418">
    <property type="entry name" value="Heparan sulfate 2-o-sulfotransferase"/>
    <property type="match status" value="1"/>
</dbReference>
<dbReference type="InterPro" id="IPR007734">
    <property type="entry name" value="Heparan_SO4_2-O-STrfase"/>
</dbReference>
<organism evidence="13 14">
    <name type="scientific">Ladona fulva</name>
    <name type="common">Scarce chaser dragonfly</name>
    <name type="synonym">Libellula fulva</name>
    <dbReference type="NCBI Taxonomy" id="123851"/>
    <lineage>
        <taxon>Eukaryota</taxon>
        <taxon>Metazoa</taxon>
        <taxon>Ecdysozoa</taxon>
        <taxon>Arthropoda</taxon>
        <taxon>Hexapoda</taxon>
        <taxon>Insecta</taxon>
        <taxon>Pterygota</taxon>
        <taxon>Palaeoptera</taxon>
        <taxon>Odonata</taxon>
        <taxon>Epiprocta</taxon>
        <taxon>Anisoptera</taxon>
        <taxon>Libelluloidea</taxon>
        <taxon>Libellulidae</taxon>
        <taxon>Ladona</taxon>
    </lineage>
</organism>
<evidence type="ECO:0000256" key="9">
    <source>
        <dbReference type="ARBA" id="ARBA00023136"/>
    </source>
</evidence>
<keyword evidence="8" id="KW-0333">Golgi apparatus</keyword>
<evidence type="ECO:0000313" key="14">
    <source>
        <dbReference type="Proteomes" id="UP000792457"/>
    </source>
</evidence>
<dbReference type="GO" id="GO:0015012">
    <property type="term" value="P:heparan sulfate proteoglycan biosynthetic process"/>
    <property type="evidence" value="ECO:0007669"/>
    <property type="project" value="UniProtKB-ARBA"/>
</dbReference>
<dbReference type="PANTHER" id="PTHR12129:SF17">
    <property type="entry name" value="HEPARAN SULFATE 2-O-SULFOTRANSFERASE 1"/>
    <property type="match status" value="1"/>
</dbReference>
<evidence type="ECO:0000256" key="10">
    <source>
        <dbReference type="ARBA" id="ARBA00023157"/>
    </source>
</evidence>
<keyword evidence="7 12" id="KW-1133">Transmembrane helix</keyword>